<dbReference type="KEGG" id="taes:123137519"/>
<reference evidence="6" key="2">
    <citation type="submission" date="2018-10" db="UniProtKB">
        <authorList>
            <consortium name="EnsemblPlants"/>
        </authorList>
    </citation>
    <scope>IDENTIFICATION</scope>
</reference>
<dbReference type="InterPro" id="IPR002885">
    <property type="entry name" value="PPR_rpt"/>
</dbReference>
<dbReference type="GO" id="GO:0003723">
    <property type="term" value="F:RNA binding"/>
    <property type="evidence" value="ECO:0007669"/>
    <property type="project" value="InterPro"/>
</dbReference>
<feature type="compositionally biased region" description="Polar residues" evidence="5">
    <location>
        <begin position="505"/>
        <end position="514"/>
    </location>
</feature>
<evidence type="ECO:0000256" key="3">
    <source>
        <dbReference type="ARBA" id="ARBA00061659"/>
    </source>
</evidence>
<dbReference type="OMA" id="WFFEAMP"/>
<dbReference type="PROSITE" id="PS51375">
    <property type="entry name" value="PPR"/>
    <property type="match status" value="3"/>
</dbReference>
<sequence length="514" mass="55648">MQTTRGADQHCPILAGPTCQCSPMANSQPSSWLAAVATNAAARPAILHRAHAALITSGHLSSCTSVNSLLRAARIPAACALLLRFLLLHRLPPDHLSLSFSLHSCTRSPSLPVASLLHSFAFRLGHARDVYVLNAAVSAYFRATDVASAERLFSYTKDVADVVTWTTMVTGHANAGDVARARWFFDAMPERNVVSWNAMLGAYASAGMLSKARKVFDTMPSRNAASWSSMVTGLVQSNQCEEALRVFSEMVGTGVVPNEAALVSAVSACSLLRSIEHGMWVHAYAKRELNGMSVILATAIVDMYGKCGGIHNAVRVFAAMPVKNIYSWNSMITGLAMNGREMQALSLFWKMQMAGVRPNDITFIGLLGACSHSGLVDEGRWLFNKMVNGFGIQPLQEHYGLMVDLLGRAGHVREAVDFVNSMPVEPHPGLWGALAGACKIHGEVELGEEIAKKLIELEPRHGSRYILLSNIYGASNRWDDMATVRRLLKERKVPKGTGNAMVGNDGQSMKSMLG</sequence>
<dbReference type="Gramene" id="TraesPARA_EIv1.0_2067400.1">
    <property type="protein sequence ID" value="TraesPARA_EIv1.0_2067400.1.CDS1"/>
    <property type="gene ID" value="TraesPARA_EIv1.0_2067400"/>
</dbReference>
<dbReference type="GO" id="GO:0009451">
    <property type="term" value="P:RNA modification"/>
    <property type="evidence" value="ECO:0007669"/>
    <property type="project" value="InterPro"/>
</dbReference>
<feature type="repeat" description="PPR" evidence="4">
    <location>
        <begin position="161"/>
        <end position="195"/>
    </location>
</feature>
<dbReference type="GeneID" id="123137519"/>
<feature type="region of interest" description="Disordered" evidence="5">
    <location>
        <begin position="495"/>
        <end position="514"/>
    </location>
</feature>
<dbReference type="FunFam" id="1.25.40.10:FF:000334">
    <property type="entry name" value="Pentatricopeptide repeat-containing protein"/>
    <property type="match status" value="1"/>
</dbReference>
<dbReference type="InterPro" id="IPR046848">
    <property type="entry name" value="E_motif"/>
</dbReference>
<dbReference type="Gramene" id="TraesWEE_scaffold_001002_01G000300.1">
    <property type="protein sequence ID" value="TraesWEE_scaffold_001002_01G000300.1"/>
    <property type="gene ID" value="TraesWEE_scaffold_001002_01G000300"/>
</dbReference>
<dbReference type="Pfam" id="PF01535">
    <property type="entry name" value="PPR"/>
    <property type="match status" value="4"/>
</dbReference>
<reference evidence="6" key="1">
    <citation type="submission" date="2018-08" db="EMBL/GenBank/DDBJ databases">
        <authorList>
            <person name="Rossello M."/>
        </authorList>
    </citation>
    <scope>NUCLEOTIDE SEQUENCE [LARGE SCALE GENOMIC DNA]</scope>
    <source>
        <strain evidence="6">cv. Chinese Spring</strain>
    </source>
</reference>
<dbReference type="Gramene" id="TraesCS6B02G257700.1">
    <property type="protein sequence ID" value="TraesCS6B02G257700.1.cds1"/>
    <property type="gene ID" value="TraesCS6B02G257700"/>
</dbReference>
<dbReference type="RefSeq" id="XP_044413242.1">
    <property type="nucleotide sequence ID" value="XM_044557307.1"/>
</dbReference>
<evidence type="ECO:0000256" key="1">
    <source>
        <dbReference type="ARBA" id="ARBA00022737"/>
    </source>
</evidence>
<dbReference type="PANTHER" id="PTHR47926">
    <property type="entry name" value="PENTATRICOPEPTIDE REPEAT-CONTAINING PROTEIN"/>
    <property type="match status" value="1"/>
</dbReference>
<organism evidence="6">
    <name type="scientific">Triticum aestivum</name>
    <name type="common">Wheat</name>
    <dbReference type="NCBI Taxonomy" id="4565"/>
    <lineage>
        <taxon>Eukaryota</taxon>
        <taxon>Viridiplantae</taxon>
        <taxon>Streptophyta</taxon>
        <taxon>Embryophyta</taxon>
        <taxon>Tracheophyta</taxon>
        <taxon>Spermatophyta</taxon>
        <taxon>Magnoliopsida</taxon>
        <taxon>Liliopsida</taxon>
        <taxon>Poales</taxon>
        <taxon>Poaceae</taxon>
        <taxon>BOP clade</taxon>
        <taxon>Pooideae</taxon>
        <taxon>Triticodae</taxon>
        <taxon>Triticeae</taxon>
        <taxon>Triticinae</taxon>
        <taxon>Triticum</taxon>
    </lineage>
</organism>
<dbReference type="PANTHER" id="PTHR47926:SF463">
    <property type="entry name" value="PENTATRICOPEPTIDE REPEAT-CONTAINING PROTEIN"/>
    <property type="match status" value="1"/>
</dbReference>
<dbReference type="InterPro" id="IPR046960">
    <property type="entry name" value="PPR_At4g14850-like_plant"/>
</dbReference>
<evidence type="ECO:0000313" key="6">
    <source>
        <dbReference type="EnsemblPlants" id="TraesCS6B02G257700.1.cds1"/>
    </source>
</evidence>
<proteinExistence type="inferred from homology"/>
<evidence type="ECO:0000256" key="2">
    <source>
        <dbReference type="ARBA" id="ARBA00022946"/>
    </source>
</evidence>
<dbReference type="Pfam" id="PF13041">
    <property type="entry name" value="PPR_2"/>
    <property type="match status" value="1"/>
</dbReference>
<evidence type="ECO:0000313" key="7">
    <source>
        <dbReference type="Proteomes" id="UP000019116"/>
    </source>
</evidence>
<dbReference type="Gramene" id="TraesROB_scaffold_038373_01G000200.1">
    <property type="protein sequence ID" value="TraesROB_scaffold_038373_01G000200.1"/>
    <property type="gene ID" value="TraesROB_scaffold_038373_01G000200"/>
</dbReference>
<protein>
    <recommendedName>
        <fullName evidence="8">Pentatricopeptide repeat-containing protein</fullName>
    </recommendedName>
</protein>
<keyword evidence="1" id="KW-0677">Repeat</keyword>
<dbReference type="Gramene" id="TraesCS6B03G0754700.1">
    <property type="protein sequence ID" value="TraesCS6B03G0754700.1.CDS1"/>
    <property type="gene ID" value="TraesCS6B03G0754700"/>
</dbReference>
<feature type="repeat" description="PPR" evidence="4">
    <location>
        <begin position="324"/>
        <end position="358"/>
    </location>
</feature>
<name>A0A3B6PL04_WHEAT</name>
<dbReference type="SMR" id="A0A3B6PL04"/>
<dbReference type="OrthoDB" id="330671at2759"/>
<dbReference type="InterPro" id="IPR011990">
    <property type="entry name" value="TPR-like_helical_dom_sf"/>
</dbReference>
<keyword evidence="2" id="KW-0809">Transit peptide</keyword>
<keyword evidence="7" id="KW-1185">Reference proteome</keyword>
<evidence type="ECO:0008006" key="8">
    <source>
        <dbReference type="Google" id="ProtNLM"/>
    </source>
</evidence>
<gene>
    <name evidence="6" type="primary">LOC123137519</name>
</gene>
<dbReference type="NCBIfam" id="TIGR00756">
    <property type="entry name" value="PPR"/>
    <property type="match status" value="3"/>
</dbReference>
<dbReference type="Gene3D" id="1.25.40.10">
    <property type="entry name" value="Tetratricopeptide repeat domain"/>
    <property type="match status" value="3"/>
</dbReference>
<dbReference type="Gramene" id="TraesCLE_scaffold_008081_01G000200.1">
    <property type="protein sequence ID" value="TraesCLE_scaffold_008081_01G000200.1"/>
    <property type="gene ID" value="TraesCLE_scaffold_008081_01G000200"/>
</dbReference>
<evidence type="ECO:0000256" key="5">
    <source>
        <dbReference type="SAM" id="MobiDB-lite"/>
    </source>
</evidence>
<dbReference type="Pfam" id="PF20431">
    <property type="entry name" value="E_motif"/>
    <property type="match status" value="1"/>
</dbReference>
<dbReference type="STRING" id="4565.A0A3B6PL04"/>
<comment type="similarity">
    <text evidence="3">Belongs to the PPR family. PCMP-E subfamily.</text>
</comment>
<dbReference type="Proteomes" id="UP000019116">
    <property type="component" value="Chromosome 6B"/>
</dbReference>
<dbReference type="AlphaFoldDB" id="A0A3B6PL04"/>
<accession>A0A3B6PL04</accession>
<evidence type="ECO:0000256" key="4">
    <source>
        <dbReference type="PROSITE-ProRule" id="PRU00708"/>
    </source>
</evidence>
<dbReference type="FunFam" id="1.25.40.10:FF:000793">
    <property type="entry name" value="Pentatricopeptide repeat-containing protein"/>
    <property type="match status" value="1"/>
</dbReference>
<dbReference type="Gramene" id="TraesCAD_scaffold_002290_01G000300.1">
    <property type="protein sequence ID" value="TraesCAD_scaffold_002290_01G000300.1"/>
    <property type="gene ID" value="TraesCAD_scaffold_002290_01G000300"/>
</dbReference>
<feature type="repeat" description="PPR" evidence="4">
    <location>
        <begin position="223"/>
        <end position="257"/>
    </location>
</feature>
<dbReference type="EnsemblPlants" id="TraesCS6B02G257700.1">
    <property type="protein sequence ID" value="TraesCS6B02G257700.1.cds1"/>
    <property type="gene ID" value="TraesCS6B02G257700"/>
</dbReference>